<feature type="chain" id="PRO_5045155555" evidence="1">
    <location>
        <begin position="24"/>
        <end position="1154"/>
    </location>
</feature>
<keyword evidence="3" id="KW-1185">Reference proteome</keyword>
<dbReference type="EMBL" id="CAXAMM010006962">
    <property type="protein sequence ID" value="CAK9012862.1"/>
    <property type="molecule type" value="Genomic_DNA"/>
</dbReference>
<dbReference type="Proteomes" id="UP001642464">
    <property type="component" value="Unassembled WGS sequence"/>
</dbReference>
<gene>
    <name evidence="2" type="ORF">SCF082_LOCUS11692</name>
</gene>
<evidence type="ECO:0000313" key="2">
    <source>
        <dbReference type="EMBL" id="CAK9012862.1"/>
    </source>
</evidence>
<protein>
    <submittedName>
        <fullName evidence="2">Uncharacterized protein</fullName>
    </submittedName>
</protein>
<accession>A0ABP0JF64</accession>
<organism evidence="2 3">
    <name type="scientific">Durusdinium trenchii</name>
    <dbReference type="NCBI Taxonomy" id="1381693"/>
    <lineage>
        <taxon>Eukaryota</taxon>
        <taxon>Sar</taxon>
        <taxon>Alveolata</taxon>
        <taxon>Dinophyceae</taxon>
        <taxon>Suessiales</taxon>
        <taxon>Symbiodiniaceae</taxon>
        <taxon>Durusdinium</taxon>
    </lineage>
</organism>
<sequence>MGPRRVVAAAVAALVALATVAEGRVTVLRQSDFDKGTYRIRKSGRYALGEDIVFAPNPENDFWPEHGDPEYPMAQYFLGFFAAITVEANNVDIDLRGHTLSQSDEFYLKQRFFNAIELNDRAFVVNEGVSSLNYQEGDELPEQIVPGLVTVQGVTIRNGVIDQVSHIGVHGNLARRVTIKNLDVRGFEVAGIQCNGCQRVKIVKCEVGPSATAVPSLATFASARFIDLYVNELLPYGFAKEEEAGFAGALATLESEIHFAGREQATTTGAVFARLRRSLELYADHVLDRVADDLSSEDAALLEEAVAVYGNPTGLPDGSVLYGILINKMGVPDVDDNFYGASATARIEISDTKVSGLKIHTIEVPAFQSSSGAFAQGPARDLVRVIDAAAPLTMRSLVGATYAGNVLSDVYFAFWQVSNDFFKVRVFDSDCANFATNQTMQYRLDGFENSPDASEVCLAVGTGQDPSLKPRDATMIIKRYFGGLGMTQGLFDWATGTVNSLADLLATSPLADVRRQSSHAIVCDHDTMFHNNFGVIGIKLQEARDVLLSKIDITDLENTAPRSHWVCGQKWQRADTGEVITTTTNRIDPGQGSAVRGFQLVRSEDIDMLDVQIDGLTSAHGQVFGIDVAGDTSDDRTDFADEKGVRFVKVRVDNLLASSGGLVRAISAAGSALVPKGLRVGAPAGLCLGVGSPQIAIQLQMPGEANMVPATQVPDFAPANLRALVMDHLESTFGLTFAAEDRDAALLDELDVLDNTGAPTGATMVPKRLDSQLNVLSICNGEDCSVGDSDAPNLVETFAFTVAGPAGGIMLHGLYGGASGKLLPEGSSISSGVMQLRNLVVPGTAQSARSISVTFFSKTPVSNLEVDDSTERTYWYYDLESPVFGSGLAAGTLGGGVQLSFGGSPDLDALTAAGTSPAYDGAPVPFPAHQLGVVADGTFGQRLSGQDAFPLLNAYHFTNEGAVRYFREFTSFKTDAQILALRKEFLVYLRDNFGVAQVSNVDAFDSVAVDGVVDLGGGTAVVAYEVNHAANQRIQTVVSGDSAEMAPPGARLREVGFRLFVGRPGLPTSAGHLNFASMLVFGVYVVENVPGVPAHEIRFQSRGPVTTNAWSASVIVNDVSSPHLGDGTLELLVTPPALTSAGLKIRVQGGFVFP</sequence>
<keyword evidence="1" id="KW-0732">Signal</keyword>
<feature type="signal peptide" evidence="1">
    <location>
        <begin position="1"/>
        <end position="23"/>
    </location>
</feature>
<reference evidence="2 3" key="1">
    <citation type="submission" date="2024-02" db="EMBL/GenBank/DDBJ databases">
        <authorList>
            <person name="Chen Y."/>
            <person name="Shah S."/>
            <person name="Dougan E. K."/>
            <person name="Thang M."/>
            <person name="Chan C."/>
        </authorList>
    </citation>
    <scope>NUCLEOTIDE SEQUENCE [LARGE SCALE GENOMIC DNA]</scope>
</reference>
<name>A0ABP0JF64_9DINO</name>
<evidence type="ECO:0000313" key="3">
    <source>
        <dbReference type="Proteomes" id="UP001642464"/>
    </source>
</evidence>
<evidence type="ECO:0000256" key="1">
    <source>
        <dbReference type="SAM" id="SignalP"/>
    </source>
</evidence>
<comment type="caution">
    <text evidence="2">The sequence shown here is derived from an EMBL/GenBank/DDBJ whole genome shotgun (WGS) entry which is preliminary data.</text>
</comment>
<proteinExistence type="predicted"/>